<evidence type="ECO:0000313" key="3">
    <source>
        <dbReference type="EMBL" id="KAG8458503.1"/>
    </source>
</evidence>
<evidence type="ECO:0000256" key="1">
    <source>
        <dbReference type="SAM" id="Phobius"/>
    </source>
</evidence>
<comment type="caution">
    <text evidence="3">The sequence shown here is derived from an EMBL/GenBank/DDBJ whole genome shotgun (WGS) entry which is preliminary data.</text>
</comment>
<dbReference type="OrthoDB" id="10676266at2759"/>
<keyword evidence="1" id="KW-0472">Membrane</keyword>
<accession>A0A8J5X8D7</accession>
<dbReference type="EMBL" id="JAGTXO010000050">
    <property type="protein sequence ID" value="KAG8458503.1"/>
    <property type="molecule type" value="Genomic_DNA"/>
</dbReference>
<dbReference type="AlphaFoldDB" id="A0A8J5X8D7"/>
<dbReference type="Proteomes" id="UP000751190">
    <property type="component" value="Unassembled WGS sequence"/>
</dbReference>
<keyword evidence="2" id="KW-0732">Signal</keyword>
<feature type="chain" id="PRO_5035313708" evidence="2">
    <location>
        <begin position="17"/>
        <end position="354"/>
    </location>
</feature>
<name>A0A8J5X8D7_DIALT</name>
<proteinExistence type="predicted"/>
<reference evidence="3" key="1">
    <citation type="submission" date="2021-05" db="EMBL/GenBank/DDBJ databases">
        <title>The genome of the haptophyte Pavlova lutheri (Diacronema luteri, Pavlovales) - a model for lipid biosynthesis in eukaryotic algae.</title>
        <authorList>
            <person name="Hulatt C.J."/>
            <person name="Posewitz M.C."/>
        </authorList>
    </citation>
    <scope>NUCLEOTIDE SEQUENCE</scope>
    <source>
        <strain evidence="3">NIVA-4/92</strain>
    </source>
</reference>
<sequence>MSLSALLGALLAVGAPTKNLVSPIAAIGLPRLKIARPTLGFAAAPSHSSFTDDLSLYHRNVSTGVCTRLLLTEMPDFSDIFGGEVVEAPEMLTQLLGALPLSIEHTRAPTATCARGMVWPEARDDRVGMGDFAHSLWLSKTQHVLVFNGGQMTDGCAGPRTSLVQLVFDDATPAKERNMTGTVREVDGKGLALTWLAASSPGCTTAFELRVFLSEYVASDVPLRHPAATVGDEDASSMMADTLIAMWEAQDEMDDEADDADDDEDEDEDDPWRAQAPYLAVSPTGVLTIVHYLAELPAGPPPYAVLSFATFLLAAVALVAAGIATAASCRAQRASPLKQMAPPPAHALGEKLMI</sequence>
<keyword evidence="1" id="KW-0812">Transmembrane</keyword>
<organism evidence="3 4">
    <name type="scientific">Diacronema lutheri</name>
    <name type="common">Unicellular marine alga</name>
    <name type="synonym">Monochrysis lutheri</name>
    <dbReference type="NCBI Taxonomy" id="2081491"/>
    <lineage>
        <taxon>Eukaryota</taxon>
        <taxon>Haptista</taxon>
        <taxon>Haptophyta</taxon>
        <taxon>Pavlovophyceae</taxon>
        <taxon>Pavlovales</taxon>
        <taxon>Pavlovaceae</taxon>
        <taxon>Diacronema</taxon>
    </lineage>
</organism>
<evidence type="ECO:0000256" key="2">
    <source>
        <dbReference type="SAM" id="SignalP"/>
    </source>
</evidence>
<feature type="transmembrane region" description="Helical" evidence="1">
    <location>
        <begin position="303"/>
        <end position="329"/>
    </location>
</feature>
<protein>
    <submittedName>
        <fullName evidence="3">Uncharacterized protein</fullName>
    </submittedName>
</protein>
<evidence type="ECO:0000313" key="4">
    <source>
        <dbReference type="Proteomes" id="UP000751190"/>
    </source>
</evidence>
<keyword evidence="1" id="KW-1133">Transmembrane helix</keyword>
<keyword evidence="4" id="KW-1185">Reference proteome</keyword>
<gene>
    <name evidence="3" type="ORF">KFE25_003038</name>
</gene>
<feature type="signal peptide" evidence="2">
    <location>
        <begin position="1"/>
        <end position="16"/>
    </location>
</feature>